<dbReference type="CDD" id="cd00093">
    <property type="entry name" value="HTH_XRE"/>
    <property type="match status" value="1"/>
</dbReference>
<proteinExistence type="predicted"/>
<feature type="domain" description="HTH cro/C1-type" evidence="1">
    <location>
        <begin position="43"/>
        <end position="98"/>
    </location>
</feature>
<keyword evidence="3" id="KW-1185">Reference proteome</keyword>
<protein>
    <submittedName>
        <fullName evidence="2">Transcriptional regulator</fullName>
    </submittedName>
</protein>
<dbReference type="OrthoDB" id="337567at2"/>
<dbReference type="Gene3D" id="1.10.260.40">
    <property type="entry name" value="lambda repressor-like DNA-binding domains"/>
    <property type="match status" value="1"/>
</dbReference>
<dbReference type="InterPro" id="IPR010982">
    <property type="entry name" value="Lambda_DNA-bd_dom_sf"/>
</dbReference>
<name>A0A1D8CYM9_CHLLM</name>
<organism evidence="2 3">
    <name type="scientific">Chlorobaculum limnaeum</name>
    <dbReference type="NCBI Taxonomy" id="274537"/>
    <lineage>
        <taxon>Bacteria</taxon>
        <taxon>Pseudomonadati</taxon>
        <taxon>Chlorobiota</taxon>
        <taxon>Chlorobiia</taxon>
        <taxon>Chlorobiales</taxon>
        <taxon>Chlorobiaceae</taxon>
        <taxon>Chlorobaculum</taxon>
    </lineage>
</organism>
<dbReference type="InterPro" id="IPR001387">
    <property type="entry name" value="Cro/C1-type_HTH"/>
</dbReference>
<evidence type="ECO:0000313" key="2">
    <source>
        <dbReference type="EMBL" id="AOS84020.1"/>
    </source>
</evidence>
<dbReference type="EMBL" id="CP017305">
    <property type="protein sequence ID" value="AOS84020.1"/>
    <property type="molecule type" value="Genomic_DNA"/>
</dbReference>
<evidence type="ECO:0000259" key="1">
    <source>
        <dbReference type="PROSITE" id="PS50943"/>
    </source>
</evidence>
<dbReference type="SMART" id="SM00530">
    <property type="entry name" value="HTH_XRE"/>
    <property type="match status" value="1"/>
</dbReference>
<gene>
    <name evidence="2" type="ORF">BIU88_07630</name>
</gene>
<evidence type="ECO:0000313" key="3">
    <source>
        <dbReference type="Proteomes" id="UP000095185"/>
    </source>
</evidence>
<dbReference type="RefSeq" id="WP_069810126.1">
    <property type="nucleotide sequence ID" value="NZ_CP017305.1"/>
</dbReference>
<sequence length="108" mass="12066">MEDLKYQPVRYDVAAAIKKDLENEEFRKEYEALEPKYALIRELLEARKNSGMTQEAVASKIGTTKSAISRLEGGSQHAPSIATLRKYAEAVGCELVIRLEPKKKPADA</sequence>
<dbReference type="Proteomes" id="UP000095185">
    <property type="component" value="Chromosome"/>
</dbReference>
<dbReference type="Pfam" id="PF01381">
    <property type="entry name" value="HTH_3"/>
    <property type="match status" value="1"/>
</dbReference>
<dbReference type="SUPFAM" id="SSF47413">
    <property type="entry name" value="lambda repressor-like DNA-binding domains"/>
    <property type="match status" value="1"/>
</dbReference>
<dbReference type="PROSITE" id="PS50943">
    <property type="entry name" value="HTH_CROC1"/>
    <property type="match status" value="1"/>
</dbReference>
<dbReference type="STRING" id="274537.BIU88_07630"/>
<accession>A0A1D8CYM9</accession>
<dbReference type="GO" id="GO:0003677">
    <property type="term" value="F:DNA binding"/>
    <property type="evidence" value="ECO:0007669"/>
    <property type="project" value="InterPro"/>
</dbReference>
<reference evidence="2" key="1">
    <citation type="submission" date="2016-09" db="EMBL/GenBank/DDBJ databases">
        <title>Genome sequence of Chlorobaculum limnaeum.</title>
        <authorList>
            <person name="Liu Z."/>
            <person name="Tank M."/>
            <person name="Bryant D.A."/>
        </authorList>
    </citation>
    <scope>NUCLEOTIDE SEQUENCE [LARGE SCALE GENOMIC DNA]</scope>
    <source>
        <strain evidence="2">DSM 1677</strain>
    </source>
</reference>
<dbReference type="AlphaFoldDB" id="A0A1D8CYM9"/>
<dbReference type="KEGG" id="clz:BIU88_07630"/>